<accession>A0ABP9U8T3</accession>
<keyword evidence="2" id="KW-1185">Reference proteome</keyword>
<comment type="caution">
    <text evidence="1">The sequence shown here is derived from an EMBL/GenBank/DDBJ whole genome shotgun (WGS) entry which is preliminary data.</text>
</comment>
<name>A0ABP9U8T3_9DEIO</name>
<dbReference type="EMBL" id="BAABQU010000007">
    <property type="protein sequence ID" value="GAA5439226.1"/>
    <property type="molecule type" value="Genomic_DNA"/>
</dbReference>
<evidence type="ECO:0000313" key="2">
    <source>
        <dbReference type="Proteomes" id="UP001423409"/>
    </source>
</evidence>
<protein>
    <submittedName>
        <fullName evidence="1">Uncharacterized protein</fullName>
    </submittedName>
</protein>
<sequence>MTYDKTYYSGVVVSPCEEPPSFCLHEGLEWDAGNLAHCTRLTPLEIQNGVDRGYLLYEEDEIDCRYRVLFQHVPPLEPGGPQWPVYRLILDTSAGRMRPVTVFPETRAGALQDFFQAKRDGELT</sequence>
<organism evidence="1 2">
    <name type="scientific">Deinococcus caeni</name>
    <dbReference type="NCBI Taxonomy" id="569127"/>
    <lineage>
        <taxon>Bacteria</taxon>
        <taxon>Thermotogati</taxon>
        <taxon>Deinococcota</taxon>
        <taxon>Deinococci</taxon>
        <taxon>Deinococcales</taxon>
        <taxon>Deinococcaceae</taxon>
        <taxon>Deinococcus</taxon>
    </lineage>
</organism>
<evidence type="ECO:0000313" key="1">
    <source>
        <dbReference type="EMBL" id="GAA5439226.1"/>
    </source>
</evidence>
<dbReference type="Proteomes" id="UP001423409">
    <property type="component" value="Unassembled WGS sequence"/>
</dbReference>
<reference evidence="1 2" key="1">
    <citation type="submission" date="2024-02" db="EMBL/GenBank/DDBJ databases">
        <title>Deinococcus caeni NBRC 101312.</title>
        <authorList>
            <person name="Ichikawa N."/>
            <person name="Katano-Makiyama Y."/>
            <person name="Hidaka K."/>
        </authorList>
    </citation>
    <scope>NUCLEOTIDE SEQUENCE [LARGE SCALE GENOMIC DNA]</scope>
    <source>
        <strain evidence="1 2">NBRC 101312</strain>
    </source>
</reference>
<proteinExistence type="predicted"/>
<gene>
    <name evidence="1" type="ORF">Dcae01_00725</name>
</gene>
<dbReference type="RefSeq" id="WP_345442192.1">
    <property type="nucleotide sequence ID" value="NZ_BAABQU010000007.1"/>
</dbReference>